<name>A0A418Y5N7_9BURK</name>
<protein>
    <recommendedName>
        <fullName evidence="1">Replication initiation protein-like C-terminal domain-containing protein</fullName>
    </recommendedName>
</protein>
<evidence type="ECO:0000313" key="3">
    <source>
        <dbReference type="Proteomes" id="UP000284006"/>
    </source>
</evidence>
<comment type="caution">
    <text evidence="2">The sequence shown here is derived from an EMBL/GenBank/DDBJ whole genome shotgun (WGS) entry which is preliminary data.</text>
</comment>
<keyword evidence="3" id="KW-1185">Reference proteome</keyword>
<gene>
    <name evidence="2" type="ORF">D3872_05540</name>
</gene>
<dbReference type="InterPro" id="IPR003491">
    <property type="entry name" value="REP-like_C"/>
</dbReference>
<dbReference type="EMBL" id="QYUP01000061">
    <property type="protein sequence ID" value="RJG22219.1"/>
    <property type="molecule type" value="Genomic_DNA"/>
</dbReference>
<reference evidence="2 3" key="1">
    <citation type="submission" date="2018-09" db="EMBL/GenBank/DDBJ databases">
        <authorList>
            <person name="Zhu H."/>
        </authorList>
    </citation>
    <scope>NUCLEOTIDE SEQUENCE [LARGE SCALE GENOMIC DNA]</scope>
    <source>
        <strain evidence="2 3">K1S02-61</strain>
    </source>
</reference>
<organism evidence="2 3">
    <name type="scientific">Massilia cavernae</name>
    <dbReference type="NCBI Taxonomy" id="2320864"/>
    <lineage>
        <taxon>Bacteria</taxon>
        <taxon>Pseudomonadati</taxon>
        <taxon>Pseudomonadota</taxon>
        <taxon>Betaproteobacteria</taxon>
        <taxon>Burkholderiales</taxon>
        <taxon>Oxalobacteraceae</taxon>
        <taxon>Telluria group</taxon>
        <taxon>Massilia</taxon>
    </lineage>
</organism>
<dbReference type="AlphaFoldDB" id="A0A418Y5N7"/>
<accession>A0A418Y5N7</accession>
<dbReference type="Proteomes" id="UP000284006">
    <property type="component" value="Unassembled WGS sequence"/>
</dbReference>
<dbReference type="Pfam" id="PF02486">
    <property type="entry name" value="Rep_trans"/>
    <property type="match status" value="1"/>
</dbReference>
<evidence type="ECO:0000313" key="2">
    <source>
        <dbReference type="EMBL" id="RJG22219.1"/>
    </source>
</evidence>
<feature type="domain" description="Replication initiation protein-like C-terminal" evidence="1">
    <location>
        <begin position="1"/>
        <end position="104"/>
    </location>
</feature>
<evidence type="ECO:0000259" key="1">
    <source>
        <dbReference type="Pfam" id="PF02486"/>
    </source>
</evidence>
<proteinExistence type="predicted"/>
<sequence length="136" mass="15564">MLRVYEKGMQLGGLWHPWVRWEVELHNVDRVIPWEVVLEPGRYVVGCYPRALAWVQNEMTRIQTIKRQAQISYEHLIGYAATAYGPLLNVMLEVEGDAEAVLKKLHRSGTPKRLQHPFIDKASEFIVTCHGNAGGE</sequence>